<keyword evidence="1" id="KW-0175">Coiled coil</keyword>
<protein>
    <submittedName>
        <fullName evidence="3">50S ribosome-binding GTPase</fullName>
    </submittedName>
</protein>
<dbReference type="InterPro" id="IPR027417">
    <property type="entry name" value="P-loop_NTPase"/>
</dbReference>
<dbReference type="InterPro" id="IPR006073">
    <property type="entry name" value="GTP-bd"/>
</dbReference>
<dbReference type="EMBL" id="CP080627">
    <property type="protein sequence ID" value="UYV19456.1"/>
    <property type="molecule type" value="Genomic_DNA"/>
</dbReference>
<dbReference type="Pfam" id="PF01926">
    <property type="entry name" value="MMR_HSR1"/>
    <property type="match status" value="1"/>
</dbReference>
<dbReference type="Proteomes" id="UP001163082">
    <property type="component" value="Chromosome"/>
</dbReference>
<dbReference type="Gene3D" id="3.40.50.300">
    <property type="entry name" value="P-loop containing nucleotide triphosphate hydrolases"/>
    <property type="match status" value="1"/>
</dbReference>
<proteinExistence type="predicted"/>
<gene>
    <name evidence="3" type="ORF">K1Y77_01900</name>
</gene>
<evidence type="ECO:0000313" key="4">
    <source>
        <dbReference type="Proteomes" id="UP001163082"/>
    </source>
</evidence>
<evidence type="ECO:0000259" key="2">
    <source>
        <dbReference type="Pfam" id="PF01926"/>
    </source>
</evidence>
<name>A0ABY6JQ80_9GAMM</name>
<feature type="coiled-coil region" evidence="1">
    <location>
        <begin position="2"/>
        <end position="29"/>
    </location>
</feature>
<accession>A0ABY6JQ80</accession>
<dbReference type="SUPFAM" id="SSF52540">
    <property type="entry name" value="P-loop containing nucleoside triphosphate hydrolases"/>
    <property type="match status" value="1"/>
</dbReference>
<evidence type="ECO:0000256" key="1">
    <source>
        <dbReference type="SAM" id="Coils"/>
    </source>
</evidence>
<reference evidence="3 4" key="1">
    <citation type="journal article" date="2022" name="Antonie Van Leeuwenhoek">
        <title>Whole genome sequencing of the halophilic Halomonas qaidamensis XH36, a novel species strain with high ectoine production.</title>
        <authorList>
            <person name="Zhang T."/>
            <person name="Cui T."/>
            <person name="Cao Y."/>
            <person name="Li Y."/>
            <person name="Li F."/>
            <person name="Zhu D."/>
            <person name="Xing J."/>
        </authorList>
    </citation>
    <scope>NUCLEOTIDE SEQUENCE [LARGE SCALE GENOMIC DNA]</scope>
    <source>
        <strain evidence="3 4">XH36</strain>
    </source>
</reference>
<evidence type="ECO:0000313" key="3">
    <source>
        <dbReference type="EMBL" id="UYV19456.1"/>
    </source>
</evidence>
<keyword evidence="4" id="KW-1185">Reference proteome</keyword>
<sequence>MNNSYNEEFETLRNINAEAAKDLEQALNQLAWHPEHFRLGTMGLCNVGKSTTLNALISDVNNATFASDVIPTTKCLQRYFHEGIELMDTPGFDANSEDDAIAFEGLKHCDVLLLVHPLTTGELDAVLLGALKKLSAGEPRPLADRLIAVWTCAGEVSLQEEPDLAKKLTEQLRNATNGSPPQVSVDNVTYMKALRHNKLQLMAHSGIPTLMDMIQKMQASNSRVYEAREARRCHQLKQCLAIIEKISSTLQQEREAHRQAILRAIQGPLDALAAYQLSVASLATRAKS</sequence>
<dbReference type="RefSeq" id="WP_264430046.1">
    <property type="nucleotide sequence ID" value="NZ_CP080627.1"/>
</dbReference>
<feature type="domain" description="G" evidence="2">
    <location>
        <begin position="39"/>
        <end position="119"/>
    </location>
</feature>
<organism evidence="3 4">
    <name type="scientific">Halomonas qaidamensis</name>
    <dbReference type="NCBI Taxonomy" id="2866211"/>
    <lineage>
        <taxon>Bacteria</taxon>
        <taxon>Pseudomonadati</taxon>
        <taxon>Pseudomonadota</taxon>
        <taxon>Gammaproteobacteria</taxon>
        <taxon>Oceanospirillales</taxon>
        <taxon>Halomonadaceae</taxon>
        <taxon>Halomonas</taxon>
    </lineage>
</organism>